<organism evidence="3">
    <name type="scientific">Desulfofervidus auxilii</name>
    <dbReference type="NCBI Taxonomy" id="1621989"/>
    <lineage>
        <taxon>Bacteria</taxon>
        <taxon>Pseudomonadati</taxon>
        <taxon>Thermodesulfobacteriota</taxon>
        <taxon>Candidatus Desulfofervidia</taxon>
        <taxon>Candidatus Desulfofervidales</taxon>
        <taxon>Candidatus Desulfofervidaceae</taxon>
        <taxon>Candidatus Desulfofervidus</taxon>
    </lineage>
</organism>
<dbReference type="EMBL" id="DRIH01000128">
    <property type="protein sequence ID" value="HEC67927.1"/>
    <property type="molecule type" value="Genomic_DNA"/>
</dbReference>
<keyword evidence="1" id="KW-1133">Transmembrane helix</keyword>
<feature type="transmembrane region" description="Helical" evidence="1">
    <location>
        <begin position="42"/>
        <end position="63"/>
    </location>
</feature>
<dbReference type="AlphaFoldDB" id="A0A7C1ZNL8"/>
<gene>
    <name evidence="3" type="ORF">ENI35_03840</name>
    <name evidence="2" type="ORF">HS1_001834</name>
</gene>
<keyword evidence="1" id="KW-0812">Transmembrane</keyword>
<feature type="transmembrane region" description="Helical" evidence="1">
    <location>
        <begin position="163"/>
        <end position="184"/>
    </location>
</feature>
<evidence type="ECO:0000313" key="2">
    <source>
        <dbReference type="EMBL" id="AMM41628.1"/>
    </source>
</evidence>
<evidence type="ECO:0000256" key="1">
    <source>
        <dbReference type="SAM" id="Phobius"/>
    </source>
</evidence>
<sequence>MPKCWIQLITGSLVIFFAGKNYPLYANFFISQIKIKSPLLRTITWQILHGLPEFCIILSTISIINQPDISLATVLGISLLNFAIMASILLTHQKEAKNFFSLLFIVTFLFLLVFSLGLKISLGFLKVGLASMLMLAGYVMYIRLFPVSETLESPKLEITHSVAYVRFILATLLIFIGAGQVVYAAKAMLKYTPSSYLIGSFLLAPIACCPKLSSLWKREPIFDLKGILETNILVLGLLVFLIDFFHYPSVIFGHTNHNLFYLALEGLILSLLYLGIIKWFTYQKFLSSIMLLVYIGSVFCFINLR</sequence>
<feature type="transmembrane region" description="Helical" evidence="1">
    <location>
        <begin position="285"/>
        <end position="304"/>
    </location>
</feature>
<keyword evidence="1" id="KW-0472">Membrane</keyword>
<dbReference type="Proteomes" id="UP000070560">
    <property type="component" value="Chromosome"/>
</dbReference>
<reference evidence="2 4" key="1">
    <citation type="submission" date="2015-10" db="EMBL/GenBank/DDBJ databases">
        <title>Candidatus Desulfofervidus auxilii, a hydrogenotrophic sulfate-reducing bacterium involved in the thermophilic anaerobic oxidation of methane.</title>
        <authorList>
            <person name="Krukenberg V."/>
            <person name="Richter M."/>
            <person name="Wegener G."/>
        </authorList>
    </citation>
    <scope>NUCLEOTIDE SEQUENCE [LARGE SCALE GENOMIC DNA]</scope>
    <source>
        <strain evidence="2 4">HS1</strain>
    </source>
</reference>
<dbReference type="KEGG" id="daw:HS1_001834"/>
<keyword evidence="4" id="KW-1185">Reference proteome</keyword>
<protein>
    <submittedName>
        <fullName evidence="2">Membrane protein</fullName>
    </submittedName>
</protein>
<feature type="transmembrane region" description="Helical" evidence="1">
    <location>
        <begin position="259"/>
        <end position="276"/>
    </location>
</feature>
<feature type="transmembrane region" description="Helical" evidence="1">
    <location>
        <begin position="69"/>
        <end position="90"/>
    </location>
</feature>
<evidence type="ECO:0000313" key="4">
    <source>
        <dbReference type="Proteomes" id="UP000070560"/>
    </source>
</evidence>
<name>A0A7C1ZNL8_DESA2</name>
<dbReference type="EMBL" id="CP013015">
    <property type="protein sequence ID" value="AMM41628.1"/>
    <property type="molecule type" value="Genomic_DNA"/>
</dbReference>
<feature type="transmembrane region" description="Helical" evidence="1">
    <location>
        <begin position="228"/>
        <end position="247"/>
    </location>
</feature>
<feature type="transmembrane region" description="Helical" evidence="1">
    <location>
        <begin position="124"/>
        <end position="142"/>
    </location>
</feature>
<accession>A0A7C1ZNL8</accession>
<dbReference type="RefSeq" id="WP_066064333.1">
    <property type="nucleotide sequence ID" value="NZ_CP013015.1"/>
</dbReference>
<proteinExistence type="predicted"/>
<reference evidence="3" key="2">
    <citation type="journal article" date="2020" name="mSystems">
        <title>Genome- and Community-Level Interaction Insights into Carbon Utilization and Element Cycling Functions of Hydrothermarchaeota in Hydrothermal Sediment.</title>
        <authorList>
            <person name="Zhou Z."/>
            <person name="Liu Y."/>
            <person name="Xu W."/>
            <person name="Pan J."/>
            <person name="Luo Z.H."/>
            <person name="Li M."/>
        </authorList>
    </citation>
    <scope>NUCLEOTIDE SEQUENCE [LARGE SCALE GENOMIC DNA]</scope>
    <source>
        <strain evidence="3">HyVt-389</strain>
    </source>
</reference>
<feature type="transmembrane region" description="Helical" evidence="1">
    <location>
        <begin position="6"/>
        <end position="30"/>
    </location>
</feature>
<dbReference type="Proteomes" id="UP000885738">
    <property type="component" value="Unassembled WGS sequence"/>
</dbReference>
<evidence type="ECO:0000313" key="3">
    <source>
        <dbReference type="EMBL" id="HEC67927.1"/>
    </source>
</evidence>
<feature type="transmembrane region" description="Helical" evidence="1">
    <location>
        <begin position="99"/>
        <end position="118"/>
    </location>
</feature>